<comment type="caution">
    <text evidence="2">The sequence shown here is derived from an EMBL/GenBank/DDBJ whole genome shotgun (WGS) entry which is preliminary data.</text>
</comment>
<keyword evidence="1" id="KW-0472">Membrane</keyword>
<dbReference type="AlphaFoldDB" id="A0A8S1ILZ4"/>
<feature type="transmembrane region" description="Helical" evidence="1">
    <location>
        <begin position="27"/>
        <end position="49"/>
    </location>
</feature>
<name>A0A8S1ILZ4_9CHLO</name>
<dbReference type="Proteomes" id="UP000708148">
    <property type="component" value="Unassembled WGS sequence"/>
</dbReference>
<keyword evidence="1" id="KW-1133">Transmembrane helix</keyword>
<accession>A0A8S1ILZ4</accession>
<evidence type="ECO:0000313" key="2">
    <source>
        <dbReference type="EMBL" id="CAD7696065.1"/>
    </source>
</evidence>
<evidence type="ECO:0000313" key="3">
    <source>
        <dbReference type="Proteomes" id="UP000708148"/>
    </source>
</evidence>
<keyword evidence="3" id="KW-1185">Reference proteome</keyword>
<protein>
    <submittedName>
        <fullName evidence="2">Uncharacterized protein</fullName>
    </submittedName>
</protein>
<gene>
    <name evidence="2" type="ORF">OSTQU699_LOCUS1426</name>
</gene>
<dbReference type="EMBL" id="CAJHUC010000428">
    <property type="protein sequence ID" value="CAD7696065.1"/>
    <property type="molecule type" value="Genomic_DNA"/>
</dbReference>
<reference evidence="2" key="1">
    <citation type="submission" date="2020-12" db="EMBL/GenBank/DDBJ databases">
        <authorList>
            <person name="Iha C."/>
        </authorList>
    </citation>
    <scope>NUCLEOTIDE SEQUENCE</scope>
</reference>
<keyword evidence="1" id="KW-0812">Transmembrane</keyword>
<sequence>MLPTPDSHLVLILRPLPQVDWDHNLDASPLCLTGFILQCCTNLSMLVAIMHRMAVNIQYSLGAVAGNEFCTLRKKNQAFRSNDALWQFLTSSSFCFRLRSAK</sequence>
<evidence type="ECO:0000256" key="1">
    <source>
        <dbReference type="SAM" id="Phobius"/>
    </source>
</evidence>
<organism evidence="2 3">
    <name type="scientific">Ostreobium quekettii</name>
    <dbReference type="NCBI Taxonomy" id="121088"/>
    <lineage>
        <taxon>Eukaryota</taxon>
        <taxon>Viridiplantae</taxon>
        <taxon>Chlorophyta</taxon>
        <taxon>core chlorophytes</taxon>
        <taxon>Ulvophyceae</taxon>
        <taxon>TCBD clade</taxon>
        <taxon>Bryopsidales</taxon>
        <taxon>Ostreobineae</taxon>
        <taxon>Ostreobiaceae</taxon>
        <taxon>Ostreobium</taxon>
    </lineage>
</organism>
<proteinExistence type="predicted"/>